<feature type="transmembrane region" description="Helical" evidence="7">
    <location>
        <begin position="273"/>
        <end position="294"/>
    </location>
</feature>
<evidence type="ECO:0000313" key="9">
    <source>
        <dbReference type="Proteomes" id="UP000218113"/>
    </source>
</evidence>
<dbReference type="Pfam" id="PF03994">
    <property type="entry name" value="DUF350"/>
    <property type="match status" value="2"/>
</dbReference>
<feature type="transmembrane region" description="Helical" evidence="7">
    <location>
        <begin position="94"/>
        <end position="114"/>
    </location>
</feature>
<dbReference type="AlphaFoldDB" id="A0A2A4T7Q9"/>
<name>A0A2A4T7Q9_9DELT</name>
<evidence type="ECO:0008006" key="10">
    <source>
        <dbReference type="Google" id="ProtNLM"/>
    </source>
</evidence>
<comment type="caution">
    <text evidence="8">The sequence shown here is derived from an EMBL/GenBank/DDBJ whole genome shotgun (WGS) entry which is preliminary data.</text>
</comment>
<protein>
    <recommendedName>
        <fullName evidence="10">DUF350 domain-containing protein</fullName>
    </recommendedName>
</protein>
<evidence type="ECO:0000256" key="3">
    <source>
        <dbReference type="ARBA" id="ARBA00022475"/>
    </source>
</evidence>
<feature type="transmembrane region" description="Helical" evidence="7">
    <location>
        <begin position="162"/>
        <end position="184"/>
    </location>
</feature>
<evidence type="ECO:0000313" key="8">
    <source>
        <dbReference type="EMBL" id="PCI29593.1"/>
    </source>
</evidence>
<sequence>MTIALEEFAIELISPEGIEKLSYFPNLLLVILVLALMWVGKKVFDLFAGYSLEYQLVKADNKAIAITFVGYMGGVAAILEGVLSGPAESLLDELLLVCVWGVIGIFLLNFAGKFNNRFVLSHFDNKKELLEKHNIGVGAVVAGSYLGSAMIIRSIITGESLGWMADITLTLAYFLLAQFTFLLYSRLYQKIIRYDFHQELKEGNVAAGVSFGINLVAMGILLAVPLSSSFSLLLFLAWFVLGSAVLAFFRFVMDRIIIPLENLDEEIHQDQNWGVALLEGCFSLAAVVVLQTIFT</sequence>
<dbReference type="Proteomes" id="UP000218113">
    <property type="component" value="Unassembled WGS sequence"/>
</dbReference>
<evidence type="ECO:0000256" key="6">
    <source>
        <dbReference type="ARBA" id="ARBA00023136"/>
    </source>
</evidence>
<evidence type="ECO:0000256" key="1">
    <source>
        <dbReference type="ARBA" id="ARBA00004651"/>
    </source>
</evidence>
<keyword evidence="4 7" id="KW-0812">Transmembrane</keyword>
<feature type="transmembrane region" description="Helical" evidence="7">
    <location>
        <begin position="23"/>
        <end position="40"/>
    </location>
</feature>
<evidence type="ECO:0000256" key="2">
    <source>
        <dbReference type="ARBA" id="ARBA00005779"/>
    </source>
</evidence>
<reference evidence="9" key="1">
    <citation type="submission" date="2017-08" db="EMBL/GenBank/DDBJ databases">
        <title>A dynamic microbial community with high functional redundancy inhabits the cold, oxic subseafloor aquifer.</title>
        <authorList>
            <person name="Tully B.J."/>
            <person name="Wheat C.G."/>
            <person name="Glazer B.T."/>
            <person name="Huber J.A."/>
        </authorList>
    </citation>
    <scope>NUCLEOTIDE SEQUENCE [LARGE SCALE GENOMIC DNA]</scope>
</reference>
<comment type="subcellular location">
    <subcellularLocation>
        <location evidence="1">Cell membrane</location>
        <topology evidence="1">Multi-pass membrane protein</topology>
    </subcellularLocation>
</comment>
<keyword evidence="5 7" id="KW-1133">Transmembrane helix</keyword>
<accession>A0A2A4T7Q9</accession>
<feature type="transmembrane region" description="Helical" evidence="7">
    <location>
        <begin position="205"/>
        <end position="224"/>
    </location>
</feature>
<dbReference type="GO" id="GO:0005886">
    <property type="term" value="C:plasma membrane"/>
    <property type="evidence" value="ECO:0007669"/>
    <property type="project" value="UniProtKB-SubCell"/>
</dbReference>
<keyword evidence="6 7" id="KW-0472">Membrane</keyword>
<comment type="similarity">
    <text evidence="2">Belongs to the UPF0719 family.</text>
</comment>
<dbReference type="PANTHER" id="PTHR40043">
    <property type="entry name" value="UPF0719 INNER MEMBRANE PROTEIN YJFL"/>
    <property type="match status" value="1"/>
</dbReference>
<gene>
    <name evidence="8" type="ORF">COB67_03715</name>
</gene>
<feature type="transmembrane region" description="Helical" evidence="7">
    <location>
        <begin position="135"/>
        <end position="156"/>
    </location>
</feature>
<dbReference type="EMBL" id="NVSR01000012">
    <property type="protein sequence ID" value="PCI29593.1"/>
    <property type="molecule type" value="Genomic_DNA"/>
</dbReference>
<evidence type="ECO:0000256" key="5">
    <source>
        <dbReference type="ARBA" id="ARBA00022989"/>
    </source>
</evidence>
<dbReference type="InterPro" id="IPR007140">
    <property type="entry name" value="DUF350"/>
</dbReference>
<feature type="transmembrane region" description="Helical" evidence="7">
    <location>
        <begin position="230"/>
        <end position="252"/>
    </location>
</feature>
<evidence type="ECO:0000256" key="4">
    <source>
        <dbReference type="ARBA" id="ARBA00022692"/>
    </source>
</evidence>
<feature type="transmembrane region" description="Helical" evidence="7">
    <location>
        <begin position="61"/>
        <end position="82"/>
    </location>
</feature>
<proteinExistence type="inferred from homology"/>
<keyword evidence="3" id="KW-1003">Cell membrane</keyword>
<evidence type="ECO:0000256" key="7">
    <source>
        <dbReference type="SAM" id="Phobius"/>
    </source>
</evidence>
<organism evidence="8 9">
    <name type="scientific">SAR324 cluster bacterium</name>
    <dbReference type="NCBI Taxonomy" id="2024889"/>
    <lineage>
        <taxon>Bacteria</taxon>
        <taxon>Deltaproteobacteria</taxon>
        <taxon>SAR324 cluster</taxon>
    </lineage>
</organism>
<dbReference type="PANTHER" id="PTHR40043:SF1">
    <property type="entry name" value="UPF0719 INNER MEMBRANE PROTEIN YJFL"/>
    <property type="match status" value="1"/>
</dbReference>